<keyword evidence="2" id="KW-0472">Membrane</keyword>
<dbReference type="SUPFAM" id="SSF103473">
    <property type="entry name" value="MFS general substrate transporter"/>
    <property type="match status" value="1"/>
</dbReference>
<keyword evidence="2" id="KW-0812">Transmembrane</keyword>
<feature type="transmembrane region" description="Helical" evidence="2">
    <location>
        <begin position="41"/>
        <end position="65"/>
    </location>
</feature>
<evidence type="ECO:0000256" key="1">
    <source>
        <dbReference type="SAM" id="MobiDB-lite"/>
    </source>
</evidence>
<dbReference type="Gene3D" id="1.20.1250.20">
    <property type="entry name" value="MFS general substrate transporter like domains"/>
    <property type="match status" value="2"/>
</dbReference>
<evidence type="ECO:0008006" key="5">
    <source>
        <dbReference type="Google" id="ProtNLM"/>
    </source>
</evidence>
<feature type="transmembrane region" description="Helical" evidence="2">
    <location>
        <begin position="160"/>
        <end position="182"/>
    </location>
</feature>
<feature type="transmembrane region" description="Helical" evidence="2">
    <location>
        <begin position="340"/>
        <end position="364"/>
    </location>
</feature>
<feature type="transmembrane region" description="Helical" evidence="2">
    <location>
        <begin position="251"/>
        <end position="267"/>
    </location>
</feature>
<feature type="region of interest" description="Disordered" evidence="1">
    <location>
        <begin position="434"/>
        <end position="461"/>
    </location>
</feature>
<dbReference type="InterPro" id="IPR050327">
    <property type="entry name" value="Proton-linked_MCT"/>
</dbReference>
<dbReference type="InterPro" id="IPR036259">
    <property type="entry name" value="MFS_trans_sf"/>
</dbReference>
<feature type="transmembrane region" description="Helical" evidence="2">
    <location>
        <begin position="77"/>
        <end position="96"/>
    </location>
</feature>
<accession>A0A8J2WDZ6</accession>
<dbReference type="PANTHER" id="PTHR11360">
    <property type="entry name" value="MONOCARBOXYLATE TRANSPORTER"/>
    <property type="match status" value="1"/>
</dbReference>
<dbReference type="Proteomes" id="UP000789390">
    <property type="component" value="Unassembled WGS sequence"/>
</dbReference>
<feature type="transmembrane region" description="Helical" evidence="2">
    <location>
        <begin position="287"/>
        <end position="303"/>
    </location>
</feature>
<feature type="transmembrane region" description="Helical" evidence="2">
    <location>
        <begin position="404"/>
        <end position="425"/>
    </location>
</feature>
<keyword evidence="2" id="KW-1133">Transmembrane helix</keyword>
<name>A0A8J2WDZ6_9CRUS</name>
<dbReference type="EMBL" id="CAKKLH010000112">
    <property type="protein sequence ID" value="CAH0103558.1"/>
    <property type="molecule type" value="Genomic_DNA"/>
</dbReference>
<feature type="transmembrane region" description="Helical" evidence="2">
    <location>
        <begin position="315"/>
        <end position="334"/>
    </location>
</feature>
<feature type="transmembrane region" description="Helical" evidence="2">
    <location>
        <begin position="194"/>
        <end position="212"/>
    </location>
</feature>
<reference evidence="3" key="1">
    <citation type="submission" date="2021-11" db="EMBL/GenBank/DDBJ databases">
        <authorList>
            <person name="Schell T."/>
        </authorList>
    </citation>
    <scope>NUCLEOTIDE SEQUENCE</scope>
    <source>
        <strain evidence="3">M5</strain>
    </source>
</reference>
<dbReference type="OrthoDB" id="6499973at2759"/>
<feature type="transmembrane region" description="Helical" evidence="2">
    <location>
        <begin position="105"/>
        <end position="124"/>
    </location>
</feature>
<evidence type="ECO:0000313" key="3">
    <source>
        <dbReference type="EMBL" id="CAH0103558.1"/>
    </source>
</evidence>
<dbReference type="GO" id="GO:0022857">
    <property type="term" value="F:transmembrane transporter activity"/>
    <property type="evidence" value="ECO:0007669"/>
    <property type="project" value="InterPro"/>
</dbReference>
<dbReference type="Pfam" id="PF07690">
    <property type="entry name" value="MFS_1"/>
    <property type="match status" value="1"/>
</dbReference>
<feature type="transmembrane region" description="Helical" evidence="2">
    <location>
        <begin position="376"/>
        <end position="398"/>
    </location>
</feature>
<evidence type="ECO:0000313" key="4">
    <source>
        <dbReference type="Proteomes" id="UP000789390"/>
    </source>
</evidence>
<dbReference type="AlphaFoldDB" id="A0A8J2WDZ6"/>
<feature type="transmembrane region" description="Helical" evidence="2">
    <location>
        <begin position="130"/>
        <end position="153"/>
    </location>
</feature>
<dbReference type="PANTHER" id="PTHR11360:SF312">
    <property type="entry name" value="KARMOISIN, ISOFORM B"/>
    <property type="match status" value="1"/>
</dbReference>
<sequence>MMEPVKQISGDVEAAANDSNQRKVSIELEHPSAPPDGGLHAWFIVLASFLTNGIIFGIHNCYGIIYLRLRMELEPLVGSLSIGMTFFVSPIAGILIDSIGLRRTAVLGGAIATVGMLASSFALAHVEALYLTYGVLFGAGTSLAYNPSLVILGHYFRKRLGLVSGLVTAGSSVFTFTLPFFLEFILGLGLESTLRILAGMMGLLMVCALTFVPRLPPNIEINGADTTEGSAVCSRLWKKYINFSIWKNKKYVIWAIAIPIAMLGYFVPYVHLVSYVKDVLPEADGKVLVLCIGLSSGIGRLVFGKIGDHPKVNRVILQQIAFFSIGVVTMLLTVANSFTWFIILCLFLGLFDGCLIALVGPIAFDFCGAKNASQAIGFLLGLHSLPMTTGPTVAGAMYGALKSYRLPFILAGCPLIICAFIMLLIHRVKDQDVDSNESAGNTNDSIKRKSSENPDVNGNQNIHQATSYGVQAISPSNFKGERVVGNSSGNVAGSTEAVVSNRKPVIATLNNWSPAVGRYHVPPMAYGTTDRCNNPVFLTSFQPNTSAILW</sequence>
<dbReference type="InterPro" id="IPR011701">
    <property type="entry name" value="MFS"/>
</dbReference>
<protein>
    <recommendedName>
        <fullName evidence="5">Major facilitator superfamily (MFS) profile domain-containing protein</fullName>
    </recommendedName>
</protein>
<keyword evidence="4" id="KW-1185">Reference proteome</keyword>
<proteinExistence type="predicted"/>
<evidence type="ECO:0000256" key="2">
    <source>
        <dbReference type="SAM" id="Phobius"/>
    </source>
</evidence>
<organism evidence="3 4">
    <name type="scientific">Daphnia galeata</name>
    <dbReference type="NCBI Taxonomy" id="27404"/>
    <lineage>
        <taxon>Eukaryota</taxon>
        <taxon>Metazoa</taxon>
        <taxon>Ecdysozoa</taxon>
        <taxon>Arthropoda</taxon>
        <taxon>Crustacea</taxon>
        <taxon>Branchiopoda</taxon>
        <taxon>Diplostraca</taxon>
        <taxon>Cladocera</taxon>
        <taxon>Anomopoda</taxon>
        <taxon>Daphniidae</taxon>
        <taxon>Daphnia</taxon>
    </lineage>
</organism>
<gene>
    <name evidence="3" type="ORF">DGAL_LOCUS6132</name>
</gene>
<comment type="caution">
    <text evidence="3">The sequence shown here is derived from an EMBL/GenBank/DDBJ whole genome shotgun (WGS) entry which is preliminary data.</text>
</comment>